<sequence>MRLRLTPRDTTFFDLLGALARRLVTGASLLAELLGADREAREELAGRLREEEHLADELAHEIMRRLNQTFVTPFDRDDIYALTSALDDCMDSMEEAADLIVLYKVDELPRRVSDQVQVLQRCAELTADAMPRLRTMGKLADYWVEVNRLENEADKLHRKLIALLFDDVTDPILLIKLKEIVDVLEDAADHFEKVANLVETIALKES</sequence>
<evidence type="ECO:0000256" key="1">
    <source>
        <dbReference type="ARBA" id="ARBA00008591"/>
    </source>
</evidence>
<dbReference type="RefSeq" id="WP_123815988.1">
    <property type="nucleotide sequence ID" value="NZ_RKQZ01000001.1"/>
</dbReference>
<dbReference type="InterPro" id="IPR052912">
    <property type="entry name" value="UPF0111_domain"/>
</dbReference>
<dbReference type="PANTHER" id="PTHR37298">
    <property type="entry name" value="UPF0111 PROTEIN YKAA"/>
    <property type="match status" value="1"/>
</dbReference>
<dbReference type="SUPFAM" id="SSF109755">
    <property type="entry name" value="PhoU-like"/>
    <property type="match status" value="1"/>
</dbReference>
<dbReference type="InterPro" id="IPR038078">
    <property type="entry name" value="PhoU-like_sf"/>
</dbReference>
<keyword evidence="3" id="KW-1185">Reference proteome</keyword>
<gene>
    <name evidence="2" type="ORF">EDD34_3861</name>
</gene>
<reference evidence="2 3" key="1">
    <citation type="submission" date="2018-11" db="EMBL/GenBank/DDBJ databases">
        <title>Sequencing the genomes of 1000 actinobacteria strains.</title>
        <authorList>
            <person name="Klenk H.-P."/>
        </authorList>
    </citation>
    <scope>NUCLEOTIDE SEQUENCE [LARGE SCALE GENOMIC DNA]</scope>
    <source>
        <strain evidence="2 3">DSM 15700</strain>
    </source>
</reference>
<evidence type="ECO:0000313" key="2">
    <source>
        <dbReference type="EMBL" id="RPF23180.1"/>
    </source>
</evidence>
<comment type="caution">
    <text evidence="2">The sequence shown here is derived from an EMBL/GenBank/DDBJ whole genome shotgun (WGS) entry which is preliminary data.</text>
</comment>
<name>A0A3N4YWY3_9MICO</name>
<dbReference type="EMBL" id="RKQZ01000001">
    <property type="protein sequence ID" value="RPF23180.1"/>
    <property type="molecule type" value="Genomic_DNA"/>
</dbReference>
<evidence type="ECO:0000313" key="3">
    <source>
        <dbReference type="Proteomes" id="UP000280501"/>
    </source>
</evidence>
<proteinExistence type="inferred from homology"/>
<dbReference type="PANTHER" id="PTHR37298:SF1">
    <property type="entry name" value="UPF0111 PROTEIN YKAA"/>
    <property type="match status" value="1"/>
</dbReference>
<protein>
    <recommendedName>
        <fullName evidence="4">Phosphate transport regulator</fullName>
    </recommendedName>
</protein>
<comment type="similarity">
    <text evidence="1">Belongs to the UPF0111 family.</text>
</comment>
<dbReference type="InterPro" id="IPR018445">
    <property type="entry name" value="Put_Phosphate_transp_reg"/>
</dbReference>
<dbReference type="AlphaFoldDB" id="A0A3N4YWY3"/>
<dbReference type="OrthoDB" id="9797568at2"/>
<dbReference type="Proteomes" id="UP000280501">
    <property type="component" value="Unassembled WGS sequence"/>
</dbReference>
<organism evidence="2 3">
    <name type="scientific">Myceligenerans xiligouense</name>
    <dbReference type="NCBI Taxonomy" id="253184"/>
    <lineage>
        <taxon>Bacteria</taxon>
        <taxon>Bacillati</taxon>
        <taxon>Actinomycetota</taxon>
        <taxon>Actinomycetes</taxon>
        <taxon>Micrococcales</taxon>
        <taxon>Promicromonosporaceae</taxon>
        <taxon>Myceligenerans</taxon>
    </lineage>
</organism>
<dbReference type="Gene3D" id="1.20.58.220">
    <property type="entry name" value="Phosphate transport system protein phou homolog 2, domain 2"/>
    <property type="match status" value="1"/>
</dbReference>
<evidence type="ECO:0008006" key="4">
    <source>
        <dbReference type="Google" id="ProtNLM"/>
    </source>
</evidence>
<accession>A0A3N4YWY3</accession>
<dbReference type="Pfam" id="PF01865">
    <property type="entry name" value="PhoU_div"/>
    <property type="match status" value="1"/>
</dbReference>